<evidence type="ECO:0000313" key="14">
    <source>
        <dbReference type="Proteomes" id="UP000004221"/>
    </source>
</evidence>
<feature type="binding site" evidence="11">
    <location>
        <position position="202"/>
    </location>
    <ligand>
        <name>FMN</name>
        <dbReference type="ChEBI" id="CHEBI:58210"/>
    </ligand>
</feature>
<reference evidence="13 14" key="1">
    <citation type="journal article" date="2012" name="ISME J.">
        <title>Nitrification expanded: discovery, physiology and genomics of a nitrite-oxidizing bacterium from the phylum Chloroflexi.</title>
        <authorList>
            <person name="Sorokin D.Y."/>
            <person name="Lucker S."/>
            <person name="Vejmelkova D."/>
            <person name="Kostrikina N.A."/>
            <person name="Kleerebezem R."/>
            <person name="Rijpstra W.I."/>
            <person name="Damste J.S."/>
            <person name="Le Paslier D."/>
            <person name="Muyzer G."/>
            <person name="Wagner M."/>
            <person name="van Loosdrecht M.C."/>
            <person name="Daims H."/>
        </authorList>
    </citation>
    <scope>NUCLEOTIDE SEQUENCE [LARGE SCALE GENOMIC DNA]</scope>
    <source>
        <strain evidence="14">none</strain>
    </source>
</reference>
<comment type="subunit">
    <text evidence="10 11">Homooctamer. Dimer of tetramers.</text>
</comment>
<feature type="binding site" evidence="11">
    <location>
        <begin position="13"/>
        <end position="14"/>
    </location>
    <ligand>
        <name>substrate</name>
    </ligand>
</feature>
<dbReference type="RefSeq" id="WP_008476596.1">
    <property type="nucleotide sequence ID" value="NZ_CAGS01000146.1"/>
</dbReference>
<comment type="cofactor">
    <cofactor evidence="11">
        <name>Mg(2+)</name>
        <dbReference type="ChEBI" id="CHEBI:18420"/>
    </cofactor>
</comment>
<feature type="domain" description="FMN-dependent dehydrogenase" evidence="12">
    <location>
        <begin position="27"/>
        <end position="101"/>
    </location>
</feature>
<dbReference type="InterPro" id="IPR013785">
    <property type="entry name" value="Aldolase_TIM"/>
</dbReference>
<evidence type="ECO:0000256" key="9">
    <source>
        <dbReference type="ARBA" id="ARBA00023235"/>
    </source>
</evidence>
<feature type="binding site" evidence="11">
    <location>
        <begin position="71"/>
        <end position="73"/>
    </location>
    <ligand>
        <name>FMN</name>
        <dbReference type="ChEBI" id="CHEBI:58210"/>
    </ligand>
</feature>
<comment type="function">
    <text evidence="11">Involved in the biosynthesis of isoprenoids. Catalyzes the 1,3-allylic rearrangement of the homoallylic substrate isopentenyl (IPP) to its allylic isomer, dimethylallyl diphosphate (DMAPP).</text>
</comment>
<evidence type="ECO:0000259" key="12">
    <source>
        <dbReference type="Pfam" id="PF01070"/>
    </source>
</evidence>
<comment type="cofactor">
    <cofactor evidence="11">
        <name>NADPH</name>
        <dbReference type="ChEBI" id="CHEBI:57783"/>
    </cofactor>
</comment>
<dbReference type="GO" id="GO:0070402">
    <property type="term" value="F:NADPH binding"/>
    <property type="evidence" value="ECO:0007669"/>
    <property type="project" value="UniProtKB-UniRule"/>
</dbReference>
<protein>
    <recommendedName>
        <fullName evidence="11">Isopentenyl-diphosphate delta-isomerase</fullName>
        <shortName evidence="11">IPP isomerase</shortName>
        <ecNumber evidence="11">5.3.3.2</ecNumber>
    </recommendedName>
    <alternativeName>
        <fullName evidence="11">Isopentenyl diphosphate:dimethylallyl diphosphate isomerase</fullName>
    </alternativeName>
    <alternativeName>
        <fullName evidence="11">Isopentenyl pyrophosphate isomerase</fullName>
    </alternativeName>
    <alternativeName>
        <fullName evidence="11">Type 2 isopentenyl diphosphate isomerase</fullName>
        <shortName evidence="11">IDI-2</shortName>
    </alternativeName>
</protein>
<evidence type="ECO:0000256" key="6">
    <source>
        <dbReference type="ARBA" id="ARBA00022842"/>
    </source>
</evidence>
<accession>I4EFH1</accession>
<feature type="domain" description="FMN-dependent dehydrogenase" evidence="12">
    <location>
        <begin position="184"/>
        <end position="346"/>
    </location>
</feature>
<comment type="cofactor">
    <cofactor evidence="1 11">
        <name>FMN</name>
        <dbReference type="ChEBI" id="CHEBI:58210"/>
    </cofactor>
</comment>
<organism evidence="13 14">
    <name type="scientific">Nitrolancea hollandica Lb</name>
    <dbReference type="NCBI Taxonomy" id="1129897"/>
    <lineage>
        <taxon>Bacteria</taxon>
        <taxon>Pseudomonadati</taxon>
        <taxon>Thermomicrobiota</taxon>
        <taxon>Thermomicrobia</taxon>
        <taxon>Sphaerobacterales</taxon>
        <taxon>Sphaerobacterineae</taxon>
        <taxon>Sphaerobacteraceae</taxon>
        <taxon>Nitrolancea</taxon>
    </lineage>
</organism>
<dbReference type="Gene3D" id="3.20.20.70">
    <property type="entry name" value="Aldolase class I"/>
    <property type="match status" value="1"/>
</dbReference>
<dbReference type="EMBL" id="CAGS01000146">
    <property type="protein sequence ID" value="CCF83433.1"/>
    <property type="molecule type" value="Genomic_DNA"/>
</dbReference>
<dbReference type="PIRSF" id="PIRSF003314">
    <property type="entry name" value="IPP_isomerase"/>
    <property type="match status" value="1"/>
</dbReference>
<sequence>MSNEEPDRSVSSRKADHLRLTATTAVERAAIASWEDIHLPHRALPEIDFEEIDTGIDLFGHHLQLPLLISSMTGGHPDAEVVNATLARAAERFGLGMGLGSGRAMLASPELTRTYSIARREAPTAFLYANIGAPQLIPQRDRPAYTGQDLMPLIEALDAGALAVHLNFLQESIQPEGDTRARGCLEAIRRLCGELPVPVLVKETGAGIGPTEVRALADAGVAAVDVSGTGGTSWAVVEARRAGERGDLAREALGERFATWGIPTPVALWQSHGLGLPLLAGGGIRSGLDAAKAIAMGAVAVTVARPLLEAALLADEAVEMWIEQFALELRTAMFLTGSRTLQDLGRVTPVLTGTLWQWLNQPPVSHS</sequence>
<feature type="binding site" evidence="11">
    <location>
        <begin position="283"/>
        <end position="285"/>
    </location>
    <ligand>
        <name>FMN</name>
        <dbReference type="ChEBI" id="CHEBI:58210"/>
    </ligand>
</feature>
<evidence type="ECO:0000256" key="10">
    <source>
        <dbReference type="ARBA" id="ARBA00025810"/>
    </source>
</evidence>
<evidence type="ECO:0000256" key="5">
    <source>
        <dbReference type="ARBA" id="ARBA00022723"/>
    </source>
</evidence>
<dbReference type="GO" id="GO:0004452">
    <property type="term" value="F:isopentenyl-diphosphate delta-isomerase activity"/>
    <property type="evidence" value="ECO:0007669"/>
    <property type="project" value="UniProtKB-UniRule"/>
</dbReference>
<feature type="binding site" evidence="11">
    <location>
        <position position="232"/>
    </location>
    <ligand>
        <name>FMN</name>
        <dbReference type="ChEBI" id="CHEBI:58210"/>
    </ligand>
</feature>
<evidence type="ECO:0000256" key="1">
    <source>
        <dbReference type="ARBA" id="ARBA00001917"/>
    </source>
</evidence>
<dbReference type="PANTHER" id="PTHR43665:SF1">
    <property type="entry name" value="ISOPENTENYL-DIPHOSPHATE DELTA-ISOMERASE"/>
    <property type="match status" value="1"/>
</dbReference>
<dbReference type="CDD" id="cd02811">
    <property type="entry name" value="IDI-2_FMN"/>
    <property type="match status" value="1"/>
</dbReference>
<keyword evidence="8 11" id="KW-0414">Isoprene biosynthesis</keyword>
<feature type="binding site" evidence="11">
    <location>
        <position position="170"/>
    </location>
    <ligand>
        <name>substrate</name>
    </ligand>
</feature>
<dbReference type="GO" id="GO:0000287">
    <property type="term" value="F:magnesium ion binding"/>
    <property type="evidence" value="ECO:0007669"/>
    <property type="project" value="UniProtKB-UniRule"/>
</dbReference>
<dbReference type="SMART" id="SM01240">
    <property type="entry name" value="IMPDH"/>
    <property type="match status" value="1"/>
</dbReference>
<feature type="binding site" evidence="11">
    <location>
        <position position="171"/>
    </location>
    <ligand>
        <name>Mg(2+)</name>
        <dbReference type="ChEBI" id="CHEBI:18420"/>
    </ligand>
</feature>
<evidence type="ECO:0000313" key="13">
    <source>
        <dbReference type="EMBL" id="CCF83433.1"/>
    </source>
</evidence>
<dbReference type="InterPro" id="IPR000262">
    <property type="entry name" value="FMN-dep_DH"/>
</dbReference>
<comment type="catalytic activity">
    <reaction evidence="11">
        <text>isopentenyl diphosphate = dimethylallyl diphosphate</text>
        <dbReference type="Rhea" id="RHEA:23284"/>
        <dbReference type="ChEBI" id="CHEBI:57623"/>
        <dbReference type="ChEBI" id="CHEBI:128769"/>
        <dbReference type="EC" id="5.3.3.2"/>
    </reaction>
</comment>
<keyword evidence="2 11" id="KW-0963">Cytoplasm</keyword>
<dbReference type="GO" id="GO:0016491">
    <property type="term" value="F:oxidoreductase activity"/>
    <property type="evidence" value="ECO:0007669"/>
    <property type="project" value="InterPro"/>
</dbReference>
<dbReference type="GO" id="GO:0010181">
    <property type="term" value="F:FMN binding"/>
    <property type="evidence" value="ECO:0007669"/>
    <property type="project" value="UniProtKB-UniRule"/>
</dbReference>
<dbReference type="HAMAP" id="MF_00354">
    <property type="entry name" value="Idi_2"/>
    <property type="match status" value="1"/>
</dbReference>
<comment type="subcellular location">
    <subcellularLocation>
        <location evidence="11">Cytoplasm</location>
    </subcellularLocation>
</comment>
<dbReference type="PANTHER" id="PTHR43665">
    <property type="entry name" value="ISOPENTENYL-DIPHOSPHATE DELTA-ISOMERASE"/>
    <property type="match status" value="1"/>
</dbReference>
<dbReference type="EC" id="5.3.3.2" evidence="11"/>
<feature type="binding site" evidence="11">
    <location>
        <begin position="304"/>
        <end position="305"/>
    </location>
    <ligand>
        <name>FMN</name>
        <dbReference type="ChEBI" id="CHEBI:58210"/>
    </ligand>
</feature>
<keyword evidence="6 11" id="KW-0460">Magnesium</keyword>
<keyword evidence="7 11" id="KW-0521">NADP</keyword>
<comment type="caution">
    <text evidence="13">The sequence shown here is derived from an EMBL/GenBank/DDBJ whole genome shotgun (WGS) entry which is preliminary data.</text>
</comment>
<evidence type="ECO:0000256" key="11">
    <source>
        <dbReference type="HAMAP-Rule" id="MF_00354"/>
    </source>
</evidence>
<evidence type="ECO:0000256" key="8">
    <source>
        <dbReference type="ARBA" id="ARBA00023229"/>
    </source>
</evidence>
<dbReference type="AlphaFoldDB" id="I4EFH1"/>
<dbReference type="Proteomes" id="UP000004221">
    <property type="component" value="Unassembled WGS sequence"/>
</dbReference>
<comment type="similarity">
    <text evidence="11">Belongs to the IPP isomerase type 2 family.</text>
</comment>
<dbReference type="GO" id="GO:0005737">
    <property type="term" value="C:cytoplasm"/>
    <property type="evidence" value="ECO:0007669"/>
    <property type="project" value="UniProtKB-SubCell"/>
</dbReference>
<feature type="binding site" evidence="11">
    <location>
        <begin position="101"/>
        <end position="103"/>
    </location>
    <ligand>
        <name>substrate</name>
    </ligand>
</feature>
<feature type="binding site" evidence="11">
    <location>
        <position position="130"/>
    </location>
    <ligand>
        <name>FMN</name>
        <dbReference type="ChEBI" id="CHEBI:58210"/>
    </ligand>
</feature>
<dbReference type="SUPFAM" id="SSF51395">
    <property type="entry name" value="FMN-linked oxidoreductases"/>
    <property type="match status" value="1"/>
</dbReference>
<dbReference type="GO" id="GO:0008299">
    <property type="term" value="P:isoprenoid biosynthetic process"/>
    <property type="evidence" value="ECO:0007669"/>
    <property type="project" value="UniProtKB-UniRule"/>
</dbReference>
<keyword evidence="3 11" id="KW-0285">Flavoprotein</keyword>
<evidence type="ECO:0000256" key="3">
    <source>
        <dbReference type="ARBA" id="ARBA00022630"/>
    </source>
</evidence>
<dbReference type="InterPro" id="IPR011179">
    <property type="entry name" value="IPdP_isomerase"/>
</dbReference>
<dbReference type="NCBIfam" id="TIGR02151">
    <property type="entry name" value="IPP_isom_2"/>
    <property type="match status" value="1"/>
</dbReference>
<keyword evidence="9 11" id="KW-0413">Isomerase</keyword>
<name>I4EFH1_9BACT</name>
<evidence type="ECO:0000256" key="4">
    <source>
        <dbReference type="ARBA" id="ARBA00022643"/>
    </source>
</evidence>
<dbReference type="OrthoDB" id="9795032at2"/>
<keyword evidence="5 11" id="KW-0479">Metal-binding</keyword>
<gene>
    <name evidence="11 13" type="primary">fni</name>
    <name evidence="13" type="ORF">NITHO_230004</name>
</gene>
<evidence type="ECO:0000256" key="2">
    <source>
        <dbReference type="ARBA" id="ARBA00022490"/>
    </source>
</evidence>
<dbReference type="Pfam" id="PF01070">
    <property type="entry name" value="FMN_dh"/>
    <property type="match status" value="2"/>
</dbReference>
<feature type="binding site" evidence="11">
    <location>
        <position position="70"/>
    </location>
    <ligand>
        <name>FMN</name>
        <dbReference type="ChEBI" id="CHEBI:58210"/>
    </ligand>
</feature>
<evidence type="ECO:0000256" key="7">
    <source>
        <dbReference type="ARBA" id="ARBA00022857"/>
    </source>
</evidence>
<feature type="binding site" evidence="11">
    <location>
        <position position="101"/>
    </location>
    <ligand>
        <name>FMN</name>
        <dbReference type="ChEBI" id="CHEBI:58210"/>
    </ligand>
</feature>
<keyword evidence="4 11" id="KW-0288">FMN</keyword>
<proteinExistence type="inferred from homology"/>
<keyword evidence="14" id="KW-1185">Reference proteome</keyword>
<feature type="binding site" evidence="11">
    <location>
        <position position="227"/>
    </location>
    <ligand>
        <name>FMN</name>
        <dbReference type="ChEBI" id="CHEBI:58210"/>
    </ligand>
</feature>